<evidence type="ECO:0000313" key="7">
    <source>
        <dbReference type="EMBL" id="KAL3424830.1"/>
    </source>
</evidence>
<dbReference type="PANTHER" id="PTHR46910:SF3">
    <property type="entry name" value="HALOTOLERANCE PROTEIN 9-RELATED"/>
    <property type="match status" value="1"/>
</dbReference>
<dbReference type="SUPFAM" id="SSF57701">
    <property type="entry name" value="Zn2/Cys6 DNA-binding domain"/>
    <property type="match status" value="1"/>
</dbReference>
<evidence type="ECO:0000256" key="2">
    <source>
        <dbReference type="ARBA" id="ARBA00022723"/>
    </source>
</evidence>
<feature type="compositionally biased region" description="Polar residues" evidence="5">
    <location>
        <begin position="360"/>
        <end position="386"/>
    </location>
</feature>
<dbReference type="PROSITE" id="PS00463">
    <property type="entry name" value="ZN2_CY6_FUNGAL_1"/>
    <property type="match status" value="1"/>
</dbReference>
<dbReference type="InterPro" id="IPR050987">
    <property type="entry name" value="AtrR-like"/>
</dbReference>
<evidence type="ECO:0000256" key="3">
    <source>
        <dbReference type="ARBA" id="ARBA00023125"/>
    </source>
</evidence>
<feature type="compositionally biased region" description="Low complexity" evidence="5">
    <location>
        <begin position="394"/>
        <end position="416"/>
    </location>
</feature>
<evidence type="ECO:0000313" key="8">
    <source>
        <dbReference type="Proteomes" id="UP001629113"/>
    </source>
</evidence>
<proteinExistence type="predicted"/>
<dbReference type="EMBL" id="JBFCZG010000003">
    <property type="protein sequence ID" value="KAL3424830.1"/>
    <property type="molecule type" value="Genomic_DNA"/>
</dbReference>
<dbReference type="Gene3D" id="4.10.240.10">
    <property type="entry name" value="Zn(2)-C6 fungal-type DNA-binding domain"/>
    <property type="match status" value="1"/>
</dbReference>
<dbReference type="PROSITE" id="PS50048">
    <property type="entry name" value="ZN2_CY6_FUNGAL_2"/>
    <property type="match status" value="1"/>
</dbReference>
<feature type="domain" description="Zn(2)-C6 fungal-type" evidence="6">
    <location>
        <begin position="130"/>
        <end position="164"/>
    </location>
</feature>
<dbReference type="SMART" id="SM00066">
    <property type="entry name" value="GAL4"/>
    <property type="match status" value="1"/>
</dbReference>
<comment type="caution">
    <text evidence="7">The sequence shown here is derived from an EMBL/GenBank/DDBJ whole genome shotgun (WGS) entry which is preliminary data.</text>
</comment>
<dbReference type="Pfam" id="PF00172">
    <property type="entry name" value="Zn_clus"/>
    <property type="match status" value="1"/>
</dbReference>
<feature type="region of interest" description="Disordered" evidence="5">
    <location>
        <begin position="63"/>
        <end position="89"/>
    </location>
</feature>
<reference evidence="7 8" key="1">
    <citation type="submission" date="2024-06" db="EMBL/GenBank/DDBJ databases">
        <title>Complete genome of Phlyctema vagabunda strain 19-DSS-EL-015.</title>
        <authorList>
            <person name="Fiorenzani C."/>
        </authorList>
    </citation>
    <scope>NUCLEOTIDE SEQUENCE [LARGE SCALE GENOMIC DNA]</scope>
    <source>
        <strain evidence="7 8">19-DSS-EL-015</strain>
    </source>
</reference>
<keyword evidence="2" id="KW-0479">Metal-binding</keyword>
<evidence type="ECO:0000259" key="6">
    <source>
        <dbReference type="PROSITE" id="PS50048"/>
    </source>
</evidence>
<dbReference type="CDD" id="cd00067">
    <property type="entry name" value="GAL4"/>
    <property type="match status" value="1"/>
</dbReference>
<evidence type="ECO:0000256" key="1">
    <source>
        <dbReference type="ARBA" id="ARBA00004123"/>
    </source>
</evidence>
<keyword evidence="3" id="KW-0238">DNA-binding</keyword>
<evidence type="ECO:0000256" key="5">
    <source>
        <dbReference type="SAM" id="MobiDB-lite"/>
    </source>
</evidence>
<dbReference type="InterPro" id="IPR036864">
    <property type="entry name" value="Zn2-C6_fun-type_DNA-bd_sf"/>
</dbReference>
<organism evidence="7 8">
    <name type="scientific">Phlyctema vagabunda</name>
    <dbReference type="NCBI Taxonomy" id="108571"/>
    <lineage>
        <taxon>Eukaryota</taxon>
        <taxon>Fungi</taxon>
        <taxon>Dikarya</taxon>
        <taxon>Ascomycota</taxon>
        <taxon>Pezizomycotina</taxon>
        <taxon>Leotiomycetes</taxon>
        <taxon>Helotiales</taxon>
        <taxon>Dermateaceae</taxon>
        <taxon>Phlyctema</taxon>
    </lineage>
</organism>
<gene>
    <name evidence="7" type="ORF">PVAG01_04111</name>
</gene>
<protein>
    <recommendedName>
        <fullName evidence="6">Zn(2)-C6 fungal-type domain-containing protein</fullName>
    </recommendedName>
</protein>
<feature type="compositionally biased region" description="Low complexity" evidence="5">
    <location>
        <begin position="182"/>
        <end position="199"/>
    </location>
</feature>
<keyword evidence="8" id="KW-1185">Reference proteome</keyword>
<feature type="region of interest" description="Disordered" evidence="5">
    <location>
        <begin position="360"/>
        <end position="453"/>
    </location>
</feature>
<evidence type="ECO:0000256" key="4">
    <source>
        <dbReference type="ARBA" id="ARBA00023242"/>
    </source>
</evidence>
<feature type="region of interest" description="Disordered" evidence="5">
    <location>
        <begin position="169"/>
        <end position="200"/>
    </location>
</feature>
<dbReference type="Proteomes" id="UP001629113">
    <property type="component" value="Unassembled WGS sequence"/>
</dbReference>
<dbReference type="PANTHER" id="PTHR46910">
    <property type="entry name" value="TRANSCRIPTION FACTOR PDR1"/>
    <property type="match status" value="1"/>
</dbReference>
<dbReference type="InterPro" id="IPR001138">
    <property type="entry name" value="Zn2Cys6_DnaBD"/>
</dbReference>
<sequence>MAVSHQHLPYSTSSMWNMGGAPHTYGSGPEMHPTSMAYQYPPLSAGLDPASAMMQNQHGYSTMHSPLGPSPSPTTSKHRTGSVTSKSAKIKRALSTPNVRGQASADAAALAMSSAEKRRNKLGYHRTSMACGHCRRRKIRCIPSAGDAQNRCANCIRLKKECNFVPVDQQHQDSSRRSSKAQSGTGQVSESSSPSTSSVHLPELQTNLQYTHLTMAPIEDVGGSEIHRQRTASYSPEIRGLNQSRTFDYGSGSTGWMSSDAPSPATKMQPEMASGYWRGTPQESPITPSFGNYATNIQIPPPQNWPGQNEQSPREEIAWSAGPQRSTSYGNLEGLSSQQYAAYSQQPPHHIADNYTTKPRMMQSNIYPPPLSSSVALSGPENTPQHSAGPISHPPYQAWGPPQQQQQHPHASQPPYGFQHGGAPPQFEASNGTPHYGYGDSTGIYPAPAHHGR</sequence>
<keyword evidence="4" id="KW-0539">Nucleus</keyword>
<name>A0ABR4PNC8_9HELO</name>
<accession>A0ABR4PNC8</accession>
<comment type="subcellular location">
    <subcellularLocation>
        <location evidence="1">Nucleus</location>
    </subcellularLocation>
</comment>